<feature type="non-terminal residue" evidence="1">
    <location>
        <position position="134"/>
    </location>
</feature>
<dbReference type="Proteomes" id="UP001140087">
    <property type="component" value="Unassembled WGS sequence"/>
</dbReference>
<sequence length="134" mass="14132">RPRRGAGEADGAHSGSGEHQRIRVGAARGRHRGRGGRVLCAVRGDHARSRHKQAAGPALPRQRRRAKGRCARDVLQGAVGAYSAGHSGRFAVPHDVGRADPRGGGKRSGMHWRSSVLLQTTAPKESLACAADVV</sequence>
<protein>
    <submittedName>
        <fullName evidence="1">Uncharacterized protein</fullName>
    </submittedName>
</protein>
<proteinExistence type="predicted"/>
<name>A0ACC1KRB2_9FUNG</name>
<feature type="non-terminal residue" evidence="1">
    <location>
        <position position="1"/>
    </location>
</feature>
<dbReference type="EMBL" id="JANBUN010002931">
    <property type="protein sequence ID" value="KAJ2793292.1"/>
    <property type="molecule type" value="Genomic_DNA"/>
</dbReference>
<evidence type="ECO:0000313" key="2">
    <source>
        <dbReference type="Proteomes" id="UP001140087"/>
    </source>
</evidence>
<keyword evidence="2" id="KW-1185">Reference proteome</keyword>
<gene>
    <name evidence="1" type="ORF">H4R21_005954</name>
</gene>
<organism evidence="1 2">
    <name type="scientific">Coemansia helicoidea</name>
    <dbReference type="NCBI Taxonomy" id="1286919"/>
    <lineage>
        <taxon>Eukaryota</taxon>
        <taxon>Fungi</taxon>
        <taxon>Fungi incertae sedis</taxon>
        <taxon>Zoopagomycota</taxon>
        <taxon>Kickxellomycotina</taxon>
        <taxon>Kickxellomycetes</taxon>
        <taxon>Kickxellales</taxon>
        <taxon>Kickxellaceae</taxon>
        <taxon>Coemansia</taxon>
    </lineage>
</organism>
<reference evidence="1" key="1">
    <citation type="submission" date="2022-07" db="EMBL/GenBank/DDBJ databases">
        <title>Phylogenomic reconstructions and comparative analyses of Kickxellomycotina fungi.</title>
        <authorList>
            <person name="Reynolds N.K."/>
            <person name="Stajich J.E."/>
            <person name="Barry K."/>
            <person name="Grigoriev I.V."/>
            <person name="Crous P."/>
            <person name="Smith M.E."/>
        </authorList>
    </citation>
    <scope>NUCLEOTIDE SEQUENCE</scope>
    <source>
        <strain evidence="1">BCRC 34780</strain>
    </source>
</reference>
<evidence type="ECO:0000313" key="1">
    <source>
        <dbReference type="EMBL" id="KAJ2793292.1"/>
    </source>
</evidence>
<comment type="caution">
    <text evidence="1">The sequence shown here is derived from an EMBL/GenBank/DDBJ whole genome shotgun (WGS) entry which is preliminary data.</text>
</comment>
<accession>A0ACC1KRB2</accession>